<feature type="signal peptide" evidence="1">
    <location>
        <begin position="1"/>
        <end position="20"/>
    </location>
</feature>
<dbReference type="Proteomes" id="UP000799537">
    <property type="component" value="Unassembled WGS sequence"/>
</dbReference>
<dbReference type="RefSeq" id="XP_033667596.1">
    <property type="nucleotide sequence ID" value="XM_033812726.1"/>
</dbReference>
<keyword evidence="3" id="KW-1185">Reference proteome</keyword>
<evidence type="ECO:0000313" key="2">
    <source>
        <dbReference type="EMBL" id="KAF2166707.1"/>
    </source>
</evidence>
<proteinExistence type="predicted"/>
<protein>
    <submittedName>
        <fullName evidence="2">Uncharacterized protein</fullName>
    </submittedName>
</protein>
<dbReference type="Pfam" id="PF14269">
    <property type="entry name" value="Arylsulfotran_2"/>
    <property type="match status" value="1"/>
</dbReference>
<dbReference type="EMBL" id="ML993595">
    <property type="protein sequence ID" value="KAF2166707.1"/>
    <property type="molecule type" value="Genomic_DNA"/>
</dbReference>
<dbReference type="GeneID" id="54565998"/>
<accession>A0A6A6CHH9</accession>
<feature type="chain" id="PRO_5025456713" evidence="1">
    <location>
        <begin position="21"/>
        <end position="546"/>
    </location>
</feature>
<evidence type="ECO:0000256" key="1">
    <source>
        <dbReference type="SAM" id="SignalP"/>
    </source>
</evidence>
<sequence>MASGPFSLALFLLQIITVCADAGIMNAADDYQKGSYGDAPAQRYLSDPDIWSPIFNAPIWNRSAVSIAKTPHLLMSLEYESRMGPYLFSSDDLSLIYANRNFAFVNNVRVQRYRGETVLTFWEGMQGKGHAQGVCVALNKHYEIVFNVTSSVSFSADADLHECEVTRDDTVLITIYESTAVYNLSSVGGKEDDVLLDSCFEEIKPDTGEVWFGWRASWFFHPTASYHDYEPVTHNGWDPWHINSLQKIKEGDYIVDLRRAHTVVLINGTDGWPIWNLGGKGNDFEDLSDGQATAFAWQHHARFLDDDLTQLTMFDNHQLEWEKAVGCTGPGCSRGLRLELTHFPEKTVKLVEEHLAPSGLGCYAMGSYDALPNGNSLVGWDSQAGFTEYGPDGTAVMDAAFGRFNTNVRTYRVFKDTWVGLPNWNPKLALDAVSGNVLASWNGATEVVSWVVMVANRRETLVSIDSRSGADESATIHAAKKGFETSVAVGGALDKFQYVRAAALDVAGTVIGATDLVNVADGNCIEVASLPDTRGWLAVRFGADPD</sequence>
<gene>
    <name evidence="2" type="ORF">M409DRAFT_54501</name>
</gene>
<keyword evidence="1" id="KW-0732">Signal</keyword>
<reference evidence="2" key="1">
    <citation type="journal article" date="2020" name="Stud. Mycol.">
        <title>101 Dothideomycetes genomes: a test case for predicting lifestyles and emergence of pathogens.</title>
        <authorList>
            <person name="Haridas S."/>
            <person name="Albert R."/>
            <person name="Binder M."/>
            <person name="Bloem J."/>
            <person name="Labutti K."/>
            <person name="Salamov A."/>
            <person name="Andreopoulos B."/>
            <person name="Baker S."/>
            <person name="Barry K."/>
            <person name="Bills G."/>
            <person name="Bluhm B."/>
            <person name="Cannon C."/>
            <person name="Castanera R."/>
            <person name="Culley D."/>
            <person name="Daum C."/>
            <person name="Ezra D."/>
            <person name="Gonzalez J."/>
            <person name="Henrissat B."/>
            <person name="Kuo A."/>
            <person name="Liang C."/>
            <person name="Lipzen A."/>
            <person name="Lutzoni F."/>
            <person name="Magnuson J."/>
            <person name="Mondo S."/>
            <person name="Nolan M."/>
            <person name="Ohm R."/>
            <person name="Pangilinan J."/>
            <person name="Park H.-J."/>
            <person name="Ramirez L."/>
            <person name="Alfaro M."/>
            <person name="Sun H."/>
            <person name="Tritt A."/>
            <person name="Yoshinaga Y."/>
            <person name="Zwiers L.-H."/>
            <person name="Turgeon B."/>
            <person name="Goodwin S."/>
            <person name="Spatafora J."/>
            <person name="Crous P."/>
            <person name="Grigoriev I."/>
        </authorList>
    </citation>
    <scope>NUCLEOTIDE SEQUENCE</scope>
    <source>
        <strain evidence="2">ATCC 36951</strain>
    </source>
</reference>
<dbReference type="PANTHER" id="PTHR35340">
    <property type="entry name" value="PQQ ENZYME REPEAT PROTEIN-RELATED"/>
    <property type="match status" value="1"/>
</dbReference>
<evidence type="ECO:0000313" key="3">
    <source>
        <dbReference type="Proteomes" id="UP000799537"/>
    </source>
</evidence>
<organism evidence="2 3">
    <name type="scientific">Zasmidium cellare ATCC 36951</name>
    <dbReference type="NCBI Taxonomy" id="1080233"/>
    <lineage>
        <taxon>Eukaryota</taxon>
        <taxon>Fungi</taxon>
        <taxon>Dikarya</taxon>
        <taxon>Ascomycota</taxon>
        <taxon>Pezizomycotina</taxon>
        <taxon>Dothideomycetes</taxon>
        <taxon>Dothideomycetidae</taxon>
        <taxon>Mycosphaerellales</taxon>
        <taxon>Mycosphaerellaceae</taxon>
        <taxon>Zasmidium</taxon>
    </lineage>
</organism>
<dbReference type="PANTHER" id="PTHR35340:SF5">
    <property type="entry name" value="ASST-DOMAIN-CONTAINING PROTEIN"/>
    <property type="match status" value="1"/>
</dbReference>
<dbReference type="OrthoDB" id="5427350at2759"/>
<dbReference type="InterPro" id="IPR039535">
    <property type="entry name" value="ASST-like"/>
</dbReference>
<dbReference type="InterPro" id="IPR053143">
    <property type="entry name" value="Arylsulfate_ST"/>
</dbReference>
<name>A0A6A6CHH9_ZASCE</name>
<dbReference type="AlphaFoldDB" id="A0A6A6CHH9"/>